<dbReference type="PANTHER" id="PTHR42923:SF17">
    <property type="entry name" value="AMINE OXIDASE DOMAIN-CONTAINING PROTEIN"/>
    <property type="match status" value="1"/>
</dbReference>
<dbReference type="PANTHER" id="PTHR42923">
    <property type="entry name" value="PROTOPORPHYRINOGEN OXIDASE"/>
    <property type="match status" value="1"/>
</dbReference>
<evidence type="ECO:0000313" key="2">
    <source>
        <dbReference type="EMBL" id="MCD5313498.1"/>
    </source>
</evidence>
<dbReference type="RefSeq" id="WP_231444746.1">
    <property type="nucleotide sequence ID" value="NZ_JAJOMB010000012.1"/>
</dbReference>
<sequence length="416" mass="45486">MRRRIAVIGSGVSGLTAAYVLQKSADVTLYEADSRPGGHADTHTVIGSEGRELFMDTGFLVHNARTYPTLLRLFDELGVATQETDMSMSVRCDGCGLEYSGGQGARGIVPRAGLLVNARFLKMLLEILRFHRQAREMPPDDDLTMAEFLSRGRYSDYFTAHFIVPLIAAVWSCSAETALRYPARYLFVFLDNHGMLAVGGSPSWRTVVGGSVRYVELITKQLSTVKLGTSVRTLRRCPEGGVEIRSQNDELERFDAAVVATHPDQALRLLDSPSGAERKALGAFRYSINPAVLHTDSSVMPRAERAAASWNYLMPRCSGGAESVQVSYDLTRLMRLDVPQRYLVSLNAAAVRPDLVIDQMKYAHPQYTPESVAAQKLLPALNDGTLAFAGAYHGWGFHEDGARSGLAAASSLGGHW</sequence>
<protein>
    <submittedName>
        <fullName evidence="2">FAD-dependent oxidoreductase</fullName>
    </submittedName>
</protein>
<keyword evidence="3" id="KW-1185">Reference proteome</keyword>
<dbReference type="Pfam" id="PF01593">
    <property type="entry name" value="Amino_oxidase"/>
    <property type="match status" value="1"/>
</dbReference>
<dbReference type="SUPFAM" id="SSF51905">
    <property type="entry name" value="FAD/NAD(P)-binding domain"/>
    <property type="match status" value="1"/>
</dbReference>
<dbReference type="InterPro" id="IPR036188">
    <property type="entry name" value="FAD/NAD-bd_sf"/>
</dbReference>
<evidence type="ECO:0000313" key="3">
    <source>
        <dbReference type="Proteomes" id="UP001138997"/>
    </source>
</evidence>
<gene>
    <name evidence="2" type="ORF">LR394_21550</name>
</gene>
<reference evidence="2" key="1">
    <citation type="submission" date="2021-11" db="EMBL/GenBank/DDBJ databases">
        <title>Streptomyces corallinus and Kineosporia corallina sp. nov., two new coral-derived marine actinobacteria.</title>
        <authorList>
            <person name="Buangrab K."/>
            <person name="Sutthacheep M."/>
            <person name="Yeemin T."/>
            <person name="Harunari E."/>
            <person name="Igarashi Y."/>
            <person name="Sripreechasak P."/>
            <person name="Kanchanasin P."/>
            <person name="Tanasupawat S."/>
            <person name="Phongsopitanun W."/>
        </authorList>
    </citation>
    <scope>NUCLEOTIDE SEQUENCE</scope>
    <source>
        <strain evidence="2">JCM 31032</strain>
    </source>
</reference>
<feature type="domain" description="Amine oxidase" evidence="1">
    <location>
        <begin position="12"/>
        <end position="410"/>
    </location>
</feature>
<name>A0A9X1T163_9ACTN</name>
<dbReference type="EMBL" id="JAJOMB010000012">
    <property type="protein sequence ID" value="MCD5313498.1"/>
    <property type="molecule type" value="Genomic_DNA"/>
</dbReference>
<dbReference type="InterPro" id="IPR050464">
    <property type="entry name" value="Zeta_carotene_desat/Oxidored"/>
</dbReference>
<proteinExistence type="predicted"/>
<organism evidence="2 3">
    <name type="scientific">Kineosporia babensis</name>
    <dbReference type="NCBI Taxonomy" id="499548"/>
    <lineage>
        <taxon>Bacteria</taxon>
        <taxon>Bacillati</taxon>
        <taxon>Actinomycetota</taxon>
        <taxon>Actinomycetes</taxon>
        <taxon>Kineosporiales</taxon>
        <taxon>Kineosporiaceae</taxon>
        <taxon>Kineosporia</taxon>
    </lineage>
</organism>
<dbReference type="Proteomes" id="UP001138997">
    <property type="component" value="Unassembled WGS sequence"/>
</dbReference>
<dbReference type="AlphaFoldDB" id="A0A9X1T163"/>
<dbReference type="InterPro" id="IPR002937">
    <property type="entry name" value="Amino_oxidase"/>
</dbReference>
<dbReference type="Gene3D" id="3.50.50.60">
    <property type="entry name" value="FAD/NAD(P)-binding domain"/>
    <property type="match status" value="1"/>
</dbReference>
<evidence type="ECO:0000259" key="1">
    <source>
        <dbReference type="Pfam" id="PF01593"/>
    </source>
</evidence>
<accession>A0A9X1T163</accession>
<dbReference type="GO" id="GO:0016491">
    <property type="term" value="F:oxidoreductase activity"/>
    <property type="evidence" value="ECO:0007669"/>
    <property type="project" value="InterPro"/>
</dbReference>
<comment type="caution">
    <text evidence="2">The sequence shown here is derived from an EMBL/GenBank/DDBJ whole genome shotgun (WGS) entry which is preliminary data.</text>
</comment>